<dbReference type="EMBL" id="JAPDGR010000543">
    <property type="protein sequence ID" value="KAJ2989302.1"/>
    <property type="molecule type" value="Genomic_DNA"/>
</dbReference>
<proteinExistence type="predicted"/>
<gene>
    <name evidence="1" type="ORF">NUW58_g3537</name>
</gene>
<keyword evidence="2" id="KW-1185">Reference proteome</keyword>
<name>A0ACC1PAJ8_9PEZI</name>
<dbReference type="Proteomes" id="UP001143856">
    <property type="component" value="Unassembled WGS sequence"/>
</dbReference>
<protein>
    <submittedName>
        <fullName evidence="1">Uncharacterized protein</fullName>
    </submittedName>
</protein>
<accession>A0ACC1PAJ8</accession>
<evidence type="ECO:0000313" key="1">
    <source>
        <dbReference type="EMBL" id="KAJ2989302.1"/>
    </source>
</evidence>
<reference evidence="1" key="1">
    <citation type="submission" date="2022-10" db="EMBL/GenBank/DDBJ databases">
        <title>Genome Sequence of Xylaria curta.</title>
        <authorList>
            <person name="Buettner E."/>
        </authorList>
    </citation>
    <scope>NUCLEOTIDE SEQUENCE</scope>
    <source>
        <strain evidence="1">Babe10</strain>
    </source>
</reference>
<comment type="caution">
    <text evidence="1">The sequence shown here is derived from an EMBL/GenBank/DDBJ whole genome shotgun (WGS) entry which is preliminary data.</text>
</comment>
<sequence>MASRIDRSFFDKTLRDFKEGLRRREIEDFKTTTLKELKTSIAELQAKQHAQRRIQDLNRLQPFIEAIEQYGEVVGIFYNNNDIVAFVWGPTKFLLRTTSVADDAFHELLDAYEHMGESLPLLRPYQGLFRTEPRMVRVLSHMYDDILTFQRIVLRYFQQPQWQQLFSESWDACKSRFSSIILNTARHRSLIESQASPSQIEESQENSHQSRRIEDDQLDELDLQRVRDVLNWLRAYNAEIDQDAHAKARAEYPQTGRWLLETTFFQEWFDPRFPTIPPLLWLNGIPGAGKTILASLVVEEARKLNPTPMVLFFYCRHENSERDNFVALGRSLLAQFLKQDHGLLPTLYQKSCQSGEAMLTSPALVEELLSLAFANCRSAYVILDGVDECPRDERKYIAQWFRKIVENLPNNEPDKIRCLFISQDDGYARKDFVGLASIKITVDDNRHDINEYSRIEANKLRENCPLLTEEKASILEEELKPGIFPKEINEAYRRIMVRMSEHAPQEAIEDTSKLLGWLVCAKRPLKWHEIQAMNSINLDEQRVTLESHSFIKSPKYLCASLVETRLDGTLEFVHLTAKFFLLEENHVNASAEEIKIATLCIDYLNLPSCVYPATAEHVLNGDYGFLDYAVIYWLQHLEAGIALKTHEDEQLMAQLAESLEVFITQHWASPSATLALAKRQSEKFQFFKELRFYDQLEKVVASTRRQLKFFGQMKKEEIALNLVNIIDNVRKILEDIISGTMDPLVQKTVNERYGSNLYKCHRFSCQFFTTGFSSADERDKHTSKHERPFRCSEEKCAGYMFGFASAAEREKHVRETHFTGTIQDEEFPTDQDVAHSIEDNHPTVDQDPAAEPSGQDGSIGIPVIVTIEQSESESEPQTEYHQQKRRQQTEFKCPHCPMIYKKRFNLQSHLRTHDSERPHVCQFCSKGFARLSDYTRHLDTHTGTKNFVCRGELMNGGIWGCGRSFSRADTLRKHHESKVGKACIQPLQQQQRKD</sequence>
<organism evidence="1 2">
    <name type="scientific">Xylaria curta</name>
    <dbReference type="NCBI Taxonomy" id="42375"/>
    <lineage>
        <taxon>Eukaryota</taxon>
        <taxon>Fungi</taxon>
        <taxon>Dikarya</taxon>
        <taxon>Ascomycota</taxon>
        <taxon>Pezizomycotina</taxon>
        <taxon>Sordariomycetes</taxon>
        <taxon>Xylariomycetidae</taxon>
        <taxon>Xylariales</taxon>
        <taxon>Xylariaceae</taxon>
        <taxon>Xylaria</taxon>
    </lineage>
</organism>
<evidence type="ECO:0000313" key="2">
    <source>
        <dbReference type="Proteomes" id="UP001143856"/>
    </source>
</evidence>